<keyword evidence="1" id="KW-1133">Transmembrane helix</keyword>
<comment type="caution">
    <text evidence="2">The sequence shown here is derived from an EMBL/GenBank/DDBJ whole genome shotgun (WGS) entry which is preliminary data.</text>
</comment>
<reference evidence="2 3" key="1">
    <citation type="submission" date="2024-10" db="EMBL/GenBank/DDBJ databases">
        <title>Updated reference genomes for cyclostephanoid diatoms.</title>
        <authorList>
            <person name="Roberts W.R."/>
            <person name="Alverson A.J."/>
        </authorList>
    </citation>
    <scope>NUCLEOTIDE SEQUENCE [LARGE SCALE GENOMIC DNA]</scope>
    <source>
        <strain evidence="2 3">AJA232-27</strain>
    </source>
</reference>
<accession>A0ABD3MIP0</accession>
<protein>
    <submittedName>
        <fullName evidence="2">Uncharacterized protein</fullName>
    </submittedName>
</protein>
<keyword evidence="1" id="KW-0812">Transmembrane</keyword>
<proteinExistence type="predicted"/>
<feature type="transmembrane region" description="Helical" evidence="1">
    <location>
        <begin position="12"/>
        <end position="31"/>
    </location>
</feature>
<evidence type="ECO:0000313" key="2">
    <source>
        <dbReference type="EMBL" id="KAL3762599.1"/>
    </source>
</evidence>
<dbReference type="EMBL" id="JALLBG020000132">
    <property type="protein sequence ID" value="KAL3762599.1"/>
    <property type="molecule type" value="Genomic_DNA"/>
</dbReference>
<evidence type="ECO:0000256" key="1">
    <source>
        <dbReference type="SAM" id="Phobius"/>
    </source>
</evidence>
<keyword evidence="3" id="KW-1185">Reference proteome</keyword>
<gene>
    <name evidence="2" type="ORF">ACHAWU_005802</name>
</gene>
<sequence length="151" mass="16645">MVDYSKLRTASLRGVFAGVYIANFVVAIIHFGRTYLEVIASLSIIALSACMLSITMQQPENLMVYFETTGKEIVFTWRMRSLADVVQIVFLISCGLPGQIMAILTGIMLGLTFSLAQKRPDIFRELFRKHAGDPELGEGDAGTDGYNQATV</sequence>
<evidence type="ECO:0000313" key="3">
    <source>
        <dbReference type="Proteomes" id="UP001530293"/>
    </source>
</evidence>
<organism evidence="2 3">
    <name type="scientific">Discostella pseudostelligera</name>
    <dbReference type="NCBI Taxonomy" id="259834"/>
    <lineage>
        <taxon>Eukaryota</taxon>
        <taxon>Sar</taxon>
        <taxon>Stramenopiles</taxon>
        <taxon>Ochrophyta</taxon>
        <taxon>Bacillariophyta</taxon>
        <taxon>Coscinodiscophyceae</taxon>
        <taxon>Thalassiosirophycidae</taxon>
        <taxon>Stephanodiscales</taxon>
        <taxon>Stephanodiscaceae</taxon>
        <taxon>Discostella</taxon>
    </lineage>
</organism>
<keyword evidence="1" id="KW-0472">Membrane</keyword>
<feature type="transmembrane region" description="Helical" evidence="1">
    <location>
        <begin position="88"/>
        <end position="116"/>
    </location>
</feature>
<name>A0ABD3MIP0_9STRA</name>
<feature type="transmembrane region" description="Helical" evidence="1">
    <location>
        <begin position="38"/>
        <end position="56"/>
    </location>
</feature>
<dbReference type="AlphaFoldDB" id="A0ABD3MIP0"/>
<dbReference type="Proteomes" id="UP001530293">
    <property type="component" value="Unassembled WGS sequence"/>
</dbReference>